<dbReference type="AlphaFoldDB" id="A0AAW4PJS7"/>
<proteinExistence type="predicted"/>
<feature type="domain" description="Cupin type-2" evidence="1">
    <location>
        <begin position="40"/>
        <end position="105"/>
    </location>
</feature>
<dbReference type="EMBL" id="RKLT01000023">
    <property type="protein sequence ID" value="MBX0297625.1"/>
    <property type="molecule type" value="Genomic_DNA"/>
</dbReference>
<evidence type="ECO:0000313" key="3">
    <source>
        <dbReference type="Proteomes" id="UP001430455"/>
    </source>
</evidence>
<dbReference type="InterPro" id="IPR014710">
    <property type="entry name" value="RmlC-like_jellyroll"/>
</dbReference>
<organism evidence="2 3">
    <name type="scientific">Haloarcula nitratireducens</name>
    <dbReference type="NCBI Taxonomy" id="2487749"/>
    <lineage>
        <taxon>Archaea</taxon>
        <taxon>Methanobacteriati</taxon>
        <taxon>Methanobacteriota</taxon>
        <taxon>Stenosarchaea group</taxon>
        <taxon>Halobacteria</taxon>
        <taxon>Halobacteriales</taxon>
        <taxon>Haloarculaceae</taxon>
        <taxon>Haloarcula</taxon>
    </lineage>
</organism>
<dbReference type="RefSeq" id="WP_220582209.1">
    <property type="nucleotide sequence ID" value="NZ_RKLT01000023.1"/>
</dbReference>
<protein>
    <submittedName>
        <fullName evidence="2">Cupin domain-containing protein</fullName>
    </submittedName>
</protein>
<gene>
    <name evidence="2" type="ORF">EGH23_22375</name>
</gene>
<evidence type="ECO:0000313" key="2">
    <source>
        <dbReference type="EMBL" id="MBX0297625.1"/>
    </source>
</evidence>
<dbReference type="InterPro" id="IPR013096">
    <property type="entry name" value="Cupin_2"/>
</dbReference>
<comment type="caution">
    <text evidence="2">The sequence shown here is derived from an EMBL/GenBank/DDBJ whole genome shotgun (WGS) entry which is preliminary data.</text>
</comment>
<dbReference type="Gene3D" id="2.60.120.10">
    <property type="entry name" value="Jelly Rolls"/>
    <property type="match status" value="1"/>
</dbReference>
<accession>A0AAW4PJS7</accession>
<dbReference type="Proteomes" id="UP001430455">
    <property type="component" value="Unassembled WGS sequence"/>
</dbReference>
<evidence type="ECO:0000259" key="1">
    <source>
        <dbReference type="Pfam" id="PF07883"/>
    </source>
</evidence>
<dbReference type="SUPFAM" id="SSF51182">
    <property type="entry name" value="RmlC-like cupins"/>
    <property type="match status" value="1"/>
</dbReference>
<name>A0AAW4PJS7_9EURY</name>
<dbReference type="InterPro" id="IPR011051">
    <property type="entry name" value="RmlC_Cupin_sf"/>
</dbReference>
<keyword evidence="3" id="KW-1185">Reference proteome</keyword>
<dbReference type="Pfam" id="PF07883">
    <property type="entry name" value="Cupin_2"/>
    <property type="match status" value="1"/>
</dbReference>
<reference evidence="2 3" key="1">
    <citation type="submission" date="2021-06" db="EMBL/GenBank/DDBJ databases">
        <title>Halomicroarcula sp. a new haloarchaeum isolated from saline soil.</title>
        <authorList>
            <person name="Duran-Viseras A."/>
            <person name="Sanchez-Porro C."/>
            <person name="Ventosa A."/>
        </authorList>
    </citation>
    <scope>NUCLEOTIDE SEQUENCE [LARGE SCALE GENOMIC DNA]</scope>
    <source>
        <strain evidence="2 3">F27</strain>
    </source>
</reference>
<sequence>MNDVTVRTQASLEKSDETADVSRHTIFETEDTIVVQSRVAGGMTTGWHHNSDRHVYGYVVAGHARLEYGPAGDDSVALDAGDFVYVPPQTIRRVVNPTTEDWVIVISFVGTGPPAIPVAGPRPDTK</sequence>